<dbReference type="SMART" id="SM00382">
    <property type="entry name" value="AAA"/>
    <property type="match status" value="1"/>
</dbReference>
<keyword evidence="7" id="KW-1185">Reference proteome</keyword>
<keyword evidence="2" id="KW-0813">Transport</keyword>
<dbReference type="RefSeq" id="WP_343947217.1">
    <property type="nucleotide sequence ID" value="NZ_BAAAHP010000361.1"/>
</dbReference>
<dbReference type="GO" id="GO:0005524">
    <property type="term" value="F:ATP binding"/>
    <property type="evidence" value="ECO:0007669"/>
    <property type="project" value="UniProtKB-KW"/>
</dbReference>
<evidence type="ECO:0000259" key="5">
    <source>
        <dbReference type="PROSITE" id="PS50893"/>
    </source>
</evidence>
<accession>A0ABN1NKF6</accession>
<dbReference type="EMBL" id="BAAAHP010000361">
    <property type="protein sequence ID" value="GAA0910298.1"/>
    <property type="molecule type" value="Genomic_DNA"/>
</dbReference>
<dbReference type="Proteomes" id="UP001499967">
    <property type="component" value="Unassembled WGS sequence"/>
</dbReference>
<dbReference type="Pfam" id="PF00005">
    <property type="entry name" value="ABC_tran"/>
    <property type="match status" value="1"/>
</dbReference>
<evidence type="ECO:0000256" key="2">
    <source>
        <dbReference type="ARBA" id="ARBA00022448"/>
    </source>
</evidence>
<evidence type="ECO:0000256" key="1">
    <source>
        <dbReference type="ARBA" id="ARBA00005417"/>
    </source>
</evidence>
<evidence type="ECO:0000256" key="4">
    <source>
        <dbReference type="ARBA" id="ARBA00022840"/>
    </source>
</evidence>
<comment type="caution">
    <text evidence="6">The sequence shown here is derived from an EMBL/GenBank/DDBJ whole genome shotgun (WGS) entry which is preliminary data.</text>
</comment>
<dbReference type="InterPro" id="IPR003593">
    <property type="entry name" value="AAA+_ATPase"/>
</dbReference>
<keyword evidence="3" id="KW-0547">Nucleotide-binding</keyword>
<feature type="domain" description="ABC transporter" evidence="5">
    <location>
        <begin position="21"/>
        <end position="252"/>
    </location>
</feature>
<dbReference type="InterPro" id="IPR027417">
    <property type="entry name" value="P-loop_NTPase"/>
</dbReference>
<dbReference type="InterPro" id="IPR003439">
    <property type="entry name" value="ABC_transporter-like_ATP-bd"/>
</dbReference>
<evidence type="ECO:0000313" key="6">
    <source>
        <dbReference type="EMBL" id="GAA0910298.1"/>
    </source>
</evidence>
<proteinExistence type="inferred from homology"/>
<evidence type="ECO:0000313" key="7">
    <source>
        <dbReference type="Proteomes" id="UP001499967"/>
    </source>
</evidence>
<dbReference type="PANTHER" id="PTHR43335">
    <property type="entry name" value="ABC TRANSPORTER, ATP-BINDING PROTEIN"/>
    <property type="match status" value="1"/>
</dbReference>
<organism evidence="6 7">
    <name type="scientific">Pseudonocardia zijingensis</name>
    <dbReference type="NCBI Taxonomy" id="153376"/>
    <lineage>
        <taxon>Bacteria</taxon>
        <taxon>Bacillati</taxon>
        <taxon>Actinomycetota</taxon>
        <taxon>Actinomycetes</taxon>
        <taxon>Pseudonocardiales</taxon>
        <taxon>Pseudonocardiaceae</taxon>
        <taxon>Pseudonocardia</taxon>
    </lineage>
</organism>
<protein>
    <submittedName>
        <fullName evidence="6">ABC transporter ATP-binding protein</fullName>
    </submittedName>
</protein>
<dbReference type="PANTHER" id="PTHR43335:SF4">
    <property type="entry name" value="ABC TRANSPORTER, ATP-BINDING PROTEIN"/>
    <property type="match status" value="1"/>
</dbReference>
<reference evidence="6 7" key="1">
    <citation type="journal article" date="2019" name="Int. J. Syst. Evol. Microbiol.">
        <title>The Global Catalogue of Microorganisms (GCM) 10K type strain sequencing project: providing services to taxonomists for standard genome sequencing and annotation.</title>
        <authorList>
            <consortium name="The Broad Institute Genomics Platform"/>
            <consortium name="The Broad Institute Genome Sequencing Center for Infectious Disease"/>
            <person name="Wu L."/>
            <person name="Ma J."/>
        </authorList>
    </citation>
    <scope>NUCLEOTIDE SEQUENCE [LARGE SCALE GENOMIC DNA]</scope>
    <source>
        <strain evidence="6 7">JCM 11117</strain>
    </source>
</reference>
<dbReference type="SUPFAM" id="SSF52540">
    <property type="entry name" value="P-loop containing nucleoside triphosphate hydrolases"/>
    <property type="match status" value="1"/>
</dbReference>
<name>A0ABN1NKF6_9PSEU</name>
<dbReference type="PROSITE" id="PS00211">
    <property type="entry name" value="ABC_TRANSPORTER_1"/>
    <property type="match status" value="1"/>
</dbReference>
<comment type="similarity">
    <text evidence="1">Belongs to the ABC transporter superfamily.</text>
</comment>
<dbReference type="Gene3D" id="3.40.50.300">
    <property type="entry name" value="P-loop containing nucleotide triphosphate hydrolases"/>
    <property type="match status" value="1"/>
</dbReference>
<dbReference type="InterPro" id="IPR017871">
    <property type="entry name" value="ABC_transporter-like_CS"/>
</dbReference>
<gene>
    <name evidence="6" type="ORF">GCM10009559_80810</name>
</gene>
<keyword evidence="4 6" id="KW-0067">ATP-binding</keyword>
<dbReference type="PROSITE" id="PS50893">
    <property type="entry name" value="ABC_TRANSPORTER_2"/>
    <property type="match status" value="1"/>
</dbReference>
<evidence type="ECO:0000256" key="3">
    <source>
        <dbReference type="ARBA" id="ARBA00022741"/>
    </source>
</evidence>
<sequence>MPSVDAAPAPAGAAPVEGVAARSLGLRKVFGRTVAVDGIDLEVPAGAVLGMLGPNGSGKTTLIRMLLGLTRPTAGSAELLGRPVPEGIDRALPHVGALVEGPGFHPFLSGRENLRRAAAMEPLLPRGELTNAVDVALKRVGLADAADRRFRGYSLGMKQRLGLAAVLLLPRRLVVLDEPTNGLDPAGTRDVRRIIAELHAAGTTVIVSSHLLAEVEATCTHVAVLQAGSLVAAGELRALLAAGTTGLVITTPDIDLALRTLRGAGATAYRAERTSSEEQAVVVADDGPAAPELIALLVRAGVAVHEARRSRTNLEELFARLTEDPS</sequence>